<gene>
    <name evidence="1" type="ORF">E3U43_004862</name>
</gene>
<accession>A0ACD3QF12</accession>
<evidence type="ECO:0000313" key="2">
    <source>
        <dbReference type="Proteomes" id="UP000793456"/>
    </source>
</evidence>
<proteinExistence type="predicted"/>
<dbReference type="EMBL" id="CM011693">
    <property type="protein sequence ID" value="TMS05612.1"/>
    <property type="molecule type" value="Genomic_DNA"/>
</dbReference>
<organism evidence="1 2">
    <name type="scientific">Larimichthys crocea</name>
    <name type="common">Large yellow croaker</name>
    <name type="synonym">Pseudosciaena crocea</name>
    <dbReference type="NCBI Taxonomy" id="215358"/>
    <lineage>
        <taxon>Eukaryota</taxon>
        <taxon>Metazoa</taxon>
        <taxon>Chordata</taxon>
        <taxon>Craniata</taxon>
        <taxon>Vertebrata</taxon>
        <taxon>Euteleostomi</taxon>
        <taxon>Actinopterygii</taxon>
        <taxon>Neopterygii</taxon>
        <taxon>Teleostei</taxon>
        <taxon>Neoteleostei</taxon>
        <taxon>Acanthomorphata</taxon>
        <taxon>Eupercaria</taxon>
        <taxon>Sciaenidae</taxon>
        <taxon>Larimichthys</taxon>
    </lineage>
</organism>
<evidence type="ECO:0000313" key="1">
    <source>
        <dbReference type="EMBL" id="TMS05612.1"/>
    </source>
</evidence>
<protein>
    <submittedName>
        <fullName evidence="1">Uncharacterized protein</fullName>
    </submittedName>
</protein>
<comment type="caution">
    <text evidence="1">The sequence shown here is derived from an EMBL/GenBank/DDBJ whole genome shotgun (WGS) entry which is preliminary data.</text>
</comment>
<reference evidence="1" key="1">
    <citation type="submission" date="2018-11" db="EMBL/GenBank/DDBJ databases">
        <title>The sequence and de novo assembly of Larimichthys crocea genome using PacBio and Hi-C technologies.</title>
        <authorList>
            <person name="Xu P."/>
            <person name="Chen B."/>
            <person name="Zhou Z."/>
            <person name="Ke Q."/>
            <person name="Wu Y."/>
            <person name="Bai H."/>
            <person name="Pu F."/>
        </authorList>
    </citation>
    <scope>NUCLEOTIDE SEQUENCE</scope>
    <source>
        <tissue evidence="1">Muscle</tissue>
    </source>
</reference>
<name>A0ACD3QF12_LARCR</name>
<dbReference type="Proteomes" id="UP000793456">
    <property type="component" value="Chromosome XX"/>
</dbReference>
<sequence>MPAVHHKLLLEEALQDSPQTRSLLSVFEEDAGMLTTYTNQLLQSLQRVFGAQSEMGLATEQLSKQLLEYEKKDIAPAHPLSALVKMTSMERPEHYPPRKARH</sequence>
<keyword evidence="2" id="KW-1185">Reference proteome</keyword>